<keyword evidence="1" id="KW-0812">Transmembrane</keyword>
<feature type="transmembrane region" description="Helical" evidence="1">
    <location>
        <begin position="46"/>
        <end position="63"/>
    </location>
</feature>
<comment type="caution">
    <text evidence="2">The sequence shown here is derived from an EMBL/GenBank/DDBJ whole genome shotgun (WGS) entry which is preliminary data.</text>
</comment>
<gene>
    <name evidence="2" type="ORF">CA54_07510</name>
</gene>
<evidence type="ECO:0000313" key="2">
    <source>
        <dbReference type="EMBL" id="TWU11939.1"/>
    </source>
</evidence>
<dbReference type="PANTHER" id="PTHR35335">
    <property type="entry name" value="UPF0716 PROTEIN FXSA"/>
    <property type="match status" value="1"/>
</dbReference>
<dbReference type="GO" id="GO:0016020">
    <property type="term" value="C:membrane"/>
    <property type="evidence" value="ECO:0007669"/>
    <property type="project" value="InterPro"/>
</dbReference>
<dbReference type="Pfam" id="PF04186">
    <property type="entry name" value="FxsA"/>
    <property type="match status" value="1"/>
</dbReference>
<feature type="transmembrane region" description="Helical" evidence="1">
    <location>
        <begin position="84"/>
        <end position="101"/>
    </location>
</feature>
<sequence>MVQSEANYTAPIRKPTRVLFRLMLLFTIVPFAELVLLLWLSDVTSWQFTVLLVLVTGVVGAWLTRLQGWQTWQKIQRQLSSGEAPAGTLVDALLIFVAGALLLTPGILTDAVGFSLLIPPARAVIKKWLSVKFRGSVMMSGQGAAQFWAGTQNSQNRHNEQIIEVQATHKTDSNND</sequence>
<reference evidence="2 3" key="1">
    <citation type="submission" date="2019-02" db="EMBL/GenBank/DDBJ databases">
        <title>Deep-cultivation of Planctomycetes and their phenomic and genomic characterization uncovers novel biology.</title>
        <authorList>
            <person name="Wiegand S."/>
            <person name="Jogler M."/>
            <person name="Boedeker C."/>
            <person name="Pinto D."/>
            <person name="Vollmers J."/>
            <person name="Rivas-Marin E."/>
            <person name="Kohn T."/>
            <person name="Peeters S.H."/>
            <person name="Heuer A."/>
            <person name="Rast P."/>
            <person name="Oberbeckmann S."/>
            <person name="Bunk B."/>
            <person name="Jeske O."/>
            <person name="Meyerdierks A."/>
            <person name="Storesund J.E."/>
            <person name="Kallscheuer N."/>
            <person name="Luecker S."/>
            <person name="Lage O.M."/>
            <person name="Pohl T."/>
            <person name="Merkel B.J."/>
            <person name="Hornburger P."/>
            <person name="Mueller R.-W."/>
            <person name="Bruemmer F."/>
            <person name="Labrenz M."/>
            <person name="Spormann A.M."/>
            <person name="Op Den Camp H."/>
            <person name="Overmann J."/>
            <person name="Amann R."/>
            <person name="Jetten M.S.M."/>
            <person name="Mascher T."/>
            <person name="Medema M.H."/>
            <person name="Devos D.P."/>
            <person name="Kaster A.-K."/>
            <person name="Ovreas L."/>
            <person name="Rohde M."/>
            <person name="Galperin M.Y."/>
            <person name="Jogler C."/>
        </authorList>
    </citation>
    <scope>NUCLEOTIDE SEQUENCE [LARGE SCALE GENOMIC DNA]</scope>
    <source>
        <strain evidence="2 3">CA54</strain>
    </source>
</reference>
<accession>A0A5C6BLD2</accession>
<keyword evidence="3" id="KW-1185">Reference proteome</keyword>
<dbReference type="Proteomes" id="UP000320735">
    <property type="component" value="Unassembled WGS sequence"/>
</dbReference>
<proteinExistence type="predicted"/>
<organism evidence="2 3">
    <name type="scientific">Symmachiella macrocystis</name>
    <dbReference type="NCBI Taxonomy" id="2527985"/>
    <lineage>
        <taxon>Bacteria</taxon>
        <taxon>Pseudomonadati</taxon>
        <taxon>Planctomycetota</taxon>
        <taxon>Planctomycetia</taxon>
        <taxon>Planctomycetales</taxon>
        <taxon>Planctomycetaceae</taxon>
        <taxon>Symmachiella</taxon>
    </lineage>
</organism>
<dbReference type="PANTHER" id="PTHR35335:SF1">
    <property type="entry name" value="UPF0716 PROTEIN FXSA"/>
    <property type="match status" value="1"/>
</dbReference>
<dbReference type="InterPro" id="IPR007313">
    <property type="entry name" value="FxsA"/>
</dbReference>
<evidence type="ECO:0000256" key="1">
    <source>
        <dbReference type="SAM" id="Phobius"/>
    </source>
</evidence>
<name>A0A5C6BLD2_9PLAN</name>
<dbReference type="OrthoDB" id="9792788at2"/>
<dbReference type="EMBL" id="SJPP01000001">
    <property type="protein sequence ID" value="TWU11939.1"/>
    <property type="molecule type" value="Genomic_DNA"/>
</dbReference>
<feature type="transmembrane region" description="Helical" evidence="1">
    <location>
        <begin position="18"/>
        <end position="40"/>
    </location>
</feature>
<dbReference type="NCBIfam" id="NF008528">
    <property type="entry name" value="PRK11463.1-2"/>
    <property type="match status" value="1"/>
</dbReference>
<evidence type="ECO:0000313" key="3">
    <source>
        <dbReference type="Proteomes" id="UP000320735"/>
    </source>
</evidence>
<keyword evidence="1" id="KW-0472">Membrane</keyword>
<dbReference type="AlphaFoldDB" id="A0A5C6BLD2"/>
<keyword evidence="1" id="KW-1133">Transmembrane helix</keyword>
<protein>
    <submittedName>
        <fullName evidence="2">Phage T7 F exclusion suppressor FxsA</fullName>
    </submittedName>
</protein>